<dbReference type="EMBL" id="JBHUCZ010000001">
    <property type="protein sequence ID" value="MFD1565987.1"/>
    <property type="molecule type" value="Genomic_DNA"/>
</dbReference>
<proteinExistence type="predicted"/>
<accession>A0ABD6BLI6</accession>
<name>A0ABD6BLI6_9EURY</name>
<dbReference type="RefSeq" id="WP_267645227.1">
    <property type="nucleotide sequence ID" value="NZ_JANHGR010000001.1"/>
</dbReference>
<evidence type="ECO:0000313" key="2">
    <source>
        <dbReference type="Proteomes" id="UP001597139"/>
    </source>
</evidence>
<evidence type="ECO:0008006" key="3">
    <source>
        <dbReference type="Google" id="ProtNLM"/>
    </source>
</evidence>
<sequence length="50" mass="5398">MVMLCDGCGDDISRLSRPECHIPLSGNGGIDLCPSCRQALGENSDYEGRR</sequence>
<organism evidence="1 2">
    <name type="scientific">Halolamina litorea</name>
    <dbReference type="NCBI Taxonomy" id="1515593"/>
    <lineage>
        <taxon>Archaea</taxon>
        <taxon>Methanobacteriati</taxon>
        <taxon>Methanobacteriota</taxon>
        <taxon>Stenosarchaea group</taxon>
        <taxon>Halobacteria</taxon>
        <taxon>Halobacteriales</taxon>
        <taxon>Haloferacaceae</taxon>
    </lineage>
</organism>
<dbReference type="Proteomes" id="UP001597139">
    <property type="component" value="Unassembled WGS sequence"/>
</dbReference>
<reference evidence="1 2" key="1">
    <citation type="journal article" date="2019" name="Int. J. Syst. Evol. Microbiol.">
        <title>The Global Catalogue of Microorganisms (GCM) 10K type strain sequencing project: providing services to taxonomists for standard genome sequencing and annotation.</title>
        <authorList>
            <consortium name="The Broad Institute Genomics Platform"/>
            <consortium name="The Broad Institute Genome Sequencing Center for Infectious Disease"/>
            <person name="Wu L."/>
            <person name="Ma J."/>
        </authorList>
    </citation>
    <scope>NUCLEOTIDE SEQUENCE [LARGE SCALE GENOMIC DNA]</scope>
    <source>
        <strain evidence="1 2">CGMCC 1.12859</strain>
    </source>
</reference>
<keyword evidence="2" id="KW-1185">Reference proteome</keyword>
<protein>
    <recommendedName>
        <fullName evidence="3">Small CPxCG-related zinc finger protein</fullName>
    </recommendedName>
</protein>
<gene>
    <name evidence="1" type="ORF">ACFSAU_00625</name>
</gene>
<dbReference type="AlphaFoldDB" id="A0ABD6BLI6"/>
<evidence type="ECO:0000313" key="1">
    <source>
        <dbReference type="EMBL" id="MFD1565987.1"/>
    </source>
</evidence>
<comment type="caution">
    <text evidence="1">The sequence shown here is derived from an EMBL/GenBank/DDBJ whole genome shotgun (WGS) entry which is preliminary data.</text>
</comment>